<dbReference type="RefSeq" id="WP_394399196.1">
    <property type="nucleotide sequence ID" value="NZ_JBIGHW010000009.1"/>
</dbReference>
<keyword evidence="2" id="KW-1185">Reference proteome</keyword>
<reference evidence="1 2" key="1">
    <citation type="submission" date="2024-08" db="EMBL/GenBank/DDBJ databases">
        <authorList>
            <person name="Lu H."/>
        </authorList>
    </citation>
    <scope>NUCLEOTIDE SEQUENCE [LARGE SCALE GENOMIC DNA]</scope>
    <source>
        <strain evidence="1 2">LKC17W</strain>
    </source>
</reference>
<organism evidence="1 2">
    <name type="scientific">Pelomonas margarita</name>
    <dbReference type="NCBI Taxonomy" id="3299031"/>
    <lineage>
        <taxon>Bacteria</taxon>
        <taxon>Pseudomonadati</taxon>
        <taxon>Pseudomonadota</taxon>
        <taxon>Betaproteobacteria</taxon>
        <taxon>Burkholderiales</taxon>
        <taxon>Sphaerotilaceae</taxon>
        <taxon>Roseateles</taxon>
    </lineage>
</organism>
<sequence>MFYVITLLTSRTDIRISVLSVAMTDQASTRGRGRPPRHIIDVLFTHLWLGAIKARTGLSTPDAVEEHLEPRLVQRSKDGTKRTRKWALYEAGQRVPQGPTISVAEARYPGTARFINSPMRELLRGDMVSARWVREQLLSLPAPVVDLLWEPQPAHSGPPRLMRPFDQERADALVRLGGFAALEAAVLLMKWAELISSPALRKLARETSIRIQPSLRDSLELWPAIDPVLVAVDISFPNWVFLRPDLRCEVLQFTYVRQDDDPFGPCEVDAPETLARALFERNREALESRIQNPACPPVLVSELLDLLGHAERRLN</sequence>
<protein>
    <submittedName>
        <fullName evidence="1">Uncharacterized protein</fullName>
    </submittedName>
</protein>
<evidence type="ECO:0000313" key="2">
    <source>
        <dbReference type="Proteomes" id="UP001606301"/>
    </source>
</evidence>
<dbReference type="Proteomes" id="UP001606301">
    <property type="component" value="Unassembled WGS sequence"/>
</dbReference>
<evidence type="ECO:0000313" key="1">
    <source>
        <dbReference type="EMBL" id="MFG6442198.1"/>
    </source>
</evidence>
<proteinExistence type="predicted"/>
<gene>
    <name evidence="1" type="ORF">ACG0Z3_16060</name>
</gene>
<dbReference type="EMBL" id="JBIGHW010000009">
    <property type="protein sequence ID" value="MFG6442198.1"/>
    <property type="molecule type" value="Genomic_DNA"/>
</dbReference>
<accession>A0ABW7FLI9</accession>
<comment type="caution">
    <text evidence="1">The sequence shown here is derived from an EMBL/GenBank/DDBJ whole genome shotgun (WGS) entry which is preliminary data.</text>
</comment>
<name>A0ABW7FLI9_9BURK</name>